<feature type="transmembrane region" description="Helical" evidence="2">
    <location>
        <begin position="29"/>
        <end position="51"/>
    </location>
</feature>
<sequence length="246" mass="26900">MTKEKAQQRRDQLAKMRAQQRAKDRRGAMLMWGAGGLVIVLLVGLVGFYLVRQAQLTNLDAAISKKYEGSQHVWEAVKYEENPPIGGPHNNLWQQCDIYDKPIHNEHGVHSLEHGAVWITYRSDLPKAQVDKIKEIASSTGQQDFMLVSPVQDLPSPIVASSWGHQLKFASLEEERLAAFIKKFQNGPDTPEPGATCGGQYAVTTTADQAPLPPEPQPEATATPSVQPSAQPSAEASASPSPSESR</sequence>
<dbReference type="Proteomes" id="UP000530928">
    <property type="component" value="Unassembled WGS sequence"/>
</dbReference>
<keyword evidence="4" id="KW-1185">Reference proteome</keyword>
<dbReference type="EMBL" id="JACDUR010000001">
    <property type="protein sequence ID" value="MBA2889332.1"/>
    <property type="molecule type" value="Genomic_DNA"/>
</dbReference>
<keyword evidence="2" id="KW-0472">Membrane</keyword>
<evidence type="ECO:0000256" key="2">
    <source>
        <dbReference type="SAM" id="Phobius"/>
    </source>
</evidence>
<evidence type="ECO:0000313" key="3">
    <source>
        <dbReference type="EMBL" id="MBA2889332.1"/>
    </source>
</evidence>
<feature type="compositionally biased region" description="Low complexity" evidence="1">
    <location>
        <begin position="218"/>
        <end position="246"/>
    </location>
</feature>
<dbReference type="RefSeq" id="WP_181608134.1">
    <property type="nucleotide sequence ID" value="NZ_BAABAM010000001.1"/>
</dbReference>
<keyword evidence="2" id="KW-0812">Transmembrane</keyword>
<accession>A0A7W0CDU4</accession>
<reference evidence="3 4" key="1">
    <citation type="submission" date="2020-07" db="EMBL/GenBank/DDBJ databases">
        <title>Genomic Encyclopedia of Type Strains, Phase IV (KMG-IV): sequencing the most valuable type-strain genomes for metagenomic binning, comparative biology and taxonomic classification.</title>
        <authorList>
            <person name="Goeker M."/>
        </authorList>
    </citation>
    <scope>NUCLEOTIDE SEQUENCE [LARGE SCALE GENOMIC DNA]</scope>
    <source>
        <strain evidence="3 4">DSM 45533</strain>
    </source>
</reference>
<organism evidence="3 4">
    <name type="scientific">Nonomuraea soli</name>
    <dbReference type="NCBI Taxonomy" id="1032476"/>
    <lineage>
        <taxon>Bacteria</taxon>
        <taxon>Bacillati</taxon>
        <taxon>Actinomycetota</taxon>
        <taxon>Actinomycetes</taxon>
        <taxon>Streptosporangiales</taxon>
        <taxon>Streptosporangiaceae</taxon>
        <taxon>Nonomuraea</taxon>
    </lineage>
</organism>
<dbReference type="AlphaFoldDB" id="A0A7W0CDU4"/>
<gene>
    <name evidence="3" type="ORF">HNR30_000667</name>
</gene>
<comment type="caution">
    <text evidence="3">The sequence shown here is derived from an EMBL/GenBank/DDBJ whole genome shotgun (WGS) entry which is preliminary data.</text>
</comment>
<protein>
    <recommendedName>
        <fullName evidence="5">DUF3105 domain-containing protein</fullName>
    </recommendedName>
</protein>
<dbReference type="Pfam" id="PF11303">
    <property type="entry name" value="DUF3105"/>
    <property type="match status" value="1"/>
</dbReference>
<dbReference type="InterPro" id="IPR021454">
    <property type="entry name" value="DUF3105"/>
</dbReference>
<evidence type="ECO:0008006" key="5">
    <source>
        <dbReference type="Google" id="ProtNLM"/>
    </source>
</evidence>
<proteinExistence type="predicted"/>
<evidence type="ECO:0000313" key="4">
    <source>
        <dbReference type="Proteomes" id="UP000530928"/>
    </source>
</evidence>
<name>A0A7W0CDU4_9ACTN</name>
<keyword evidence="2" id="KW-1133">Transmembrane helix</keyword>
<evidence type="ECO:0000256" key="1">
    <source>
        <dbReference type="SAM" id="MobiDB-lite"/>
    </source>
</evidence>
<feature type="region of interest" description="Disordered" evidence="1">
    <location>
        <begin position="184"/>
        <end position="246"/>
    </location>
</feature>